<dbReference type="RefSeq" id="WP_110556047.1">
    <property type="nucleotide sequence ID" value="NZ_NKUB01000003.1"/>
</dbReference>
<organism evidence="2 3">
    <name type="scientific">Komagataeibacter swingsii</name>
    <dbReference type="NCBI Taxonomy" id="215220"/>
    <lineage>
        <taxon>Bacteria</taxon>
        <taxon>Pseudomonadati</taxon>
        <taxon>Pseudomonadota</taxon>
        <taxon>Alphaproteobacteria</taxon>
        <taxon>Acetobacterales</taxon>
        <taxon>Acetobacteraceae</taxon>
        <taxon>Komagataeibacter</taxon>
    </lineage>
</organism>
<name>A0A2V4RLE7_9PROT</name>
<evidence type="ECO:0000313" key="3">
    <source>
        <dbReference type="Proteomes" id="UP000247371"/>
    </source>
</evidence>
<accession>A0A2V4RLE7</accession>
<evidence type="ECO:0000313" key="2">
    <source>
        <dbReference type="EMBL" id="PYD70626.1"/>
    </source>
</evidence>
<reference evidence="2 3" key="1">
    <citation type="submission" date="2017-07" db="EMBL/GenBank/DDBJ databases">
        <title>A draft genome sequence of Komagataeibacter swingsii LMG 22125.</title>
        <authorList>
            <person name="Skraban J."/>
            <person name="Cleenwerck I."/>
            <person name="Vandamme P."/>
            <person name="Trcek J."/>
        </authorList>
    </citation>
    <scope>NUCLEOTIDE SEQUENCE [LARGE SCALE GENOMIC DNA]</scope>
    <source>
        <strain evidence="2 3">LMG 22125</strain>
    </source>
</reference>
<sequence>MTTHALAGLGLFLTGAAFSQVLAFGVAAWRLARRRRRIVETLGPPAPDPPDRESLPLRHRVDHQETSGEAFIHQ</sequence>
<feature type="region of interest" description="Disordered" evidence="1">
    <location>
        <begin position="40"/>
        <end position="74"/>
    </location>
</feature>
<dbReference type="Proteomes" id="UP000247371">
    <property type="component" value="Unassembled WGS sequence"/>
</dbReference>
<keyword evidence="3" id="KW-1185">Reference proteome</keyword>
<evidence type="ECO:0000256" key="1">
    <source>
        <dbReference type="SAM" id="MobiDB-lite"/>
    </source>
</evidence>
<proteinExistence type="predicted"/>
<comment type="caution">
    <text evidence="2">The sequence shown here is derived from an EMBL/GenBank/DDBJ whole genome shotgun (WGS) entry which is preliminary data.</text>
</comment>
<protein>
    <submittedName>
        <fullName evidence="2">Uncharacterized protein</fullName>
    </submittedName>
</protein>
<dbReference type="AlphaFoldDB" id="A0A2V4RLE7"/>
<gene>
    <name evidence="2" type="ORF">CFR76_04565</name>
</gene>
<dbReference type="EMBL" id="NKUB01000003">
    <property type="protein sequence ID" value="PYD70626.1"/>
    <property type="molecule type" value="Genomic_DNA"/>
</dbReference>